<organism evidence="5 6">
    <name type="scientific">Actinia tenebrosa</name>
    <name type="common">Australian red waratah sea anemone</name>
    <dbReference type="NCBI Taxonomy" id="6105"/>
    <lineage>
        <taxon>Eukaryota</taxon>
        <taxon>Metazoa</taxon>
        <taxon>Cnidaria</taxon>
        <taxon>Anthozoa</taxon>
        <taxon>Hexacorallia</taxon>
        <taxon>Actiniaria</taxon>
        <taxon>Actiniidae</taxon>
        <taxon>Actinia</taxon>
    </lineage>
</organism>
<dbReference type="GeneID" id="116290896"/>
<name>A0A6P8HDW6_ACTTE</name>
<dbReference type="OrthoDB" id="10266662at2759"/>
<feature type="region of interest" description="Disordered" evidence="4">
    <location>
        <begin position="1"/>
        <end position="142"/>
    </location>
</feature>
<proteinExistence type="inferred from homology"/>
<dbReference type="RefSeq" id="XP_031553876.1">
    <property type="nucleotide sequence ID" value="XM_031698016.1"/>
</dbReference>
<evidence type="ECO:0000313" key="5">
    <source>
        <dbReference type="Proteomes" id="UP000515163"/>
    </source>
</evidence>
<dbReference type="InterPro" id="IPR005343">
    <property type="entry name" value="Noc2"/>
</dbReference>
<dbReference type="GO" id="GO:0030690">
    <property type="term" value="C:Noc1p-Noc2p complex"/>
    <property type="evidence" value="ECO:0007669"/>
    <property type="project" value="TreeGrafter"/>
</dbReference>
<comment type="similarity">
    <text evidence="2">Belongs to the NOC2 family.</text>
</comment>
<comment type="subcellular location">
    <subcellularLocation>
        <location evidence="1">Nucleus</location>
    </subcellularLocation>
</comment>
<protein>
    <submittedName>
        <fullName evidence="6">Nucleolar complex protein 2 homolog</fullName>
    </submittedName>
</protein>
<feature type="compositionally biased region" description="Acidic residues" evidence="4">
    <location>
        <begin position="91"/>
        <end position="109"/>
    </location>
</feature>
<feature type="compositionally biased region" description="Basic and acidic residues" evidence="4">
    <location>
        <begin position="66"/>
        <end position="82"/>
    </location>
</feature>
<dbReference type="FunCoup" id="A0A6P8HDW6">
    <property type="interactions" value="2559"/>
</dbReference>
<dbReference type="AlphaFoldDB" id="A0A6P8HDW6"/>
<feature type="compositionally biased region" description="Acidic residues" evidence="4">
    <location>
        <begin position="30"/>
        <end position="40"/>
    </location>
</feature>
<gene>
    <name evidence="6" type="primary">LOC116290896</name>
</gene>
<dbReference type="SUPFAM" id="SSF48371">
    <property type="entry name" value="ARM repeat"/>
    <property type="match status" value="1"/>
</dbReference>
<dbReference type="GO" id="GO:0005654">
    <property type="term" value="C:nucleoplasm"/>
    <property type="evidence" value="ECO:0007669"/>
    <property type="project" value="TreeGrafter"/>
</dbReference>
<dbReference type="GO" id="GO:0003714">
    <property type="term" value="F:transcription corepressor activity"/>
    <property type="evidence" value="ECO:0007669"/>
    <property type="project" value="TreeGrafter"/>
</dbReference>
<dbReference type="GO" id="GO:0042273">
    <property type="term" value="P:ribosomal large subunit biogenesis"/>
    <property type="evidence" value="ECO:0007669"/>
    <property type="project" value="TreeGrafter"/>
</dbReference>
<evidence type="ECO:0000256" key="2">
    <source>
        <dbReference type="ARBA" id="ARBA00005907"/>
    </source>
</evidence>
<dbReference type="InParanoid" id="A0A6P8HDW6"/>
<feature type="compositionally biased region" description="Basic and acidic residues" evidence="4">
    <location>
        <begin position="691"/>
        <end position="701"/>
    </location>
</feature>
<evidence type="ECO:0000256" key="4">
    <source>
        <dbReference type="SAM" id="MobiDB-lite"/>
    </source>
</evidence>
<dbReference type="GO" id="GO:0000122">
    <property type="term" value="P:negative regulation of transcription by RNA polymerase II"/>
    <property type="evidence" value="ECO:0007669"/>
    <property type="project" value="TreeGrafter"/>
</dbReference>
<dbReference type="GO" id="GO:0042393">
    <property type="term" value="F:histone binding"/>
    <property type="evidence" value="ECO:0007669"/>
    <property type="project" value="TreeGrafter"/>
</dbReference>
<dbReference type="GO" id="GO:0005730">
    <property type="term" value="C:nucleolus"/>
    <property type="evidence" value="ECO:0007669"/>
    <property type="project" value="TreeGrafter"/>
</dbReference>
<dbReference type="PANTHER" id="PTHR12687:SF4">
    <property type="entry name" value="NUCLEOLAR COMPLEX PROTEIN 2 HOMOLOG"/>
    <property type="match status" value="1"/>
</dbReference>
<feature type="compositionally biased region" description="Basic and acidic residues" evidence="4">
    <location>
        <begin position="656"/>
        <end position="675"/>
    </location>
</feature>
<feature type="compositionally biased region" description="Acidic residues" evidence="4">
    <location>
        <begin position="117"/>
        <end position="133"/>
    </location>
</feature>
<dbReference type="GO" id="GO:0030691">
    <property type="term" value="C:Noc2p-Noc3p complex"/>
    <property type="evidence" value="ECO:0007669"/>
    <property type="project" value="TreeGrafter"/>
</dbReference>
<dbReference type="Proteomes" id="UP000515163">
    <property type="component" value="Unplaced"/>
</dbReference>
<keyword evidence="5" id="KW-1185">Reference proteome</keyword>
<dbReference type="PANTHER" id="PTHR12687">
    <property type="entry name" value="NUCLEOLAR COMPLEX 2 AND RAD4-RELATED"/>
    <property type="match status" value="1"/>
</dbReference>
<accession>A0A6P8HDW6</accession>
<dbReference type="InterPro" id="IPR016024">
    <property type="entry name" value="ARM-type_fold"/>
</dbReference>
<evidence type="ECO:0000313" key="6">
    <source>
        <dbReference type="RefSeq" id="XP_031553876.1"/>
    </source>
</evidence>
<feature type="compositionally biased region" description="Acidic residues" evidence="4">
    <location>
        <begin position="629"/>
        <end position="645"/>
    </location>
</feature>
<evidence type="ECO:0000256" key="1">
    <source>
        <dbReference type="ARBA" id="ARBA00004123"/>
    </source>
</evidence>
<keyword evidence="3" id="KW-0539">Nucleus</keyword>
<feature type="compositionally biased region" description="Basic and acidic residues" evidence="4">
    <location>
        <begin position="41"/>
        <end position="54"/>
    </location>
</feature>
<feature type="region of interest" description="Disordered" evidence="4">
    <location>
        <begin position="619"/>
        <end position="701"/>
    </location>
</feature>
<dbReference type="Pfam" id="PF03715">
    <property type="entry name" value="Noc2"/>
    <property type="match status" value="1"/>
</dbReference>
<reference evidence="6" key="1">
    <citation type="submission" date="2025-08" db="UniProtKB">
        <authorList>
            <consortium name="RefSeq"/>
        </authorList>
    </citation>
    <scope>IDENTIFICATION</scope>
</reference>
<dbReference type="KEGG" id="aten:116290896"/>
<evidence type="ECO:0000256" key="3">
    <source>
        <dbReference type="ARBA" id="ARBA00023242"/>
    </source>
</evidence>
<sequence length="701" mass="81183">MADSVASKKKRRLKDMDADDFMEYGLDSDLSLESEEDEENGTEKTAEKAPENVKSKTSKHKMQLSKLEEKDPEFYKFLKENDQELLQFNDSDTDEEIEESTDEEDENDDTAPKGETEQDNQSDAEVEPEDEDEQPQKKGKHVTMEIIKQWRKELEKMSLHGLHQVIKAFRAAVHGALDEVSTDNKTPMHFVYRVEGNAVFNAIIQLCLKHVYTVLHHHIGGSSTKHGKVTLPSSNKKWNQVKTSLKFYLTDLLQLLRTLAEPSMLCVILKHANQLSVFFACYPKISKNYIKRMTRMWGTGNEHVRVMAFLGLNKIMALLPSPLIEFCLKQLYLGFVKNTKFTSPRTLPLITFMQNSLVEVFRLDPQLTYQHAFVYIRQLAIHLRNAIVNKKKDSFQSVYNWQYVHCIHLWCRVLSEIQCQGVLDPLIYPLVQVVLGVIKLLPTARYYPLRFHCIRSLNLLSKTKDTYIPIAPFLLQILDAEFKKKIKMSTAKPLDFSCILKVSKSALHTKPFEDAVMDNIFELLLEFFSVHAHSIAFPEIALPTVITLRKFIKTTHVPKYRKQIKQLLDKIEETSTEVTERRSNVSFSPKDIKEVESWTAQYKQHPNTIVKFYSTWKTMKPVTTPPQNDEADDDHDESGSEEDEEPKTKRQKKSRKEGGKIDNKQKKSQQKKENISRQTNEEMPDVEDIVEDFHFSSDEDN</sequence>